<dbReference type="InterPro" id="IPR037523">
    <property type="entry name" value="VOC_core"/>
</dbReference>
<feature type="non-terminal residue" evidence="2">
    <location>
        <position position="106"/>
    </location>
</feature>
<keyword evidence="2" id="KW-0223">Dioxygenase</keyword>
<reference evidence="2" key="2">
    <citation type="journal article" date="2014" name="ISME J.">
        <title>Microbial stratification in low pH oxic and suboxic macroscopic growths along an acid mine drainage.</title>
        <authorList>
            <person name="Mendez-Garcia C."/>
            <person name="Mesa V."/>
            <person name="Sprenger R.R."/>
            <person name="Richter M."/>
            <person name="Diez M.S."/>
            <person name="Solano J."/>
            <person name="Bargiela R."/>
            <person name="Golyshina O.V."/>
            <person name="Manteca A."/>
            <person name="Ramos J.L."/>
            <person name="Gallego J.R."/>
            <person name="Llorente I."/>
            <person name="Martins Dos Santos V.A."/>
            <person name="Jensen O.N."/>
            <person name="Pelaez A.I."/>
            <person name="Sanchez J."/>
            <person name="Ferrer M."/>
        </authorList>
    </citation>
    <scope>NUCLEOTIDE SEQUENCE</scope>
</reference>
<reference evidence="2" key="1">
    <citation type="submission" date="2013-08" db="EMBL/GenBank/DDBJ databases">
        <authorList>
            <person name="Mendez C."/>
            <person name="Richter M."/>
            <person name="Ferrer M."/>
            <person name="Sanchez J."/>
        </authorList>
    </citation>
    <scope>NUCLEOTIDE SEQUENCE</scope>
</reference>
<comment type="caution">
    <text evidence="2">The sequence shown here is derived from an EMBL/GenBank/DDBJ whole genome shotgun (WGS) entry which is preliminary data.</text>
</comment>
<accession>T0YLG8</accession>
<keyword evidence="2" id="KW-0456">Lyase</keyword>
<dbReference type="GO" id="GO:0051213">
    <property type="term" value="F:dioxygenase activity"/>
    <property type="evidence" value="ECO:0007669"/>
    <property type="project" value="UniProtKB-KW"/>
</dbReference>
<dbReference type="InterPro" id="IPR053863">
    <property type="entry name" value="Glyoxy/Ble-like_N"/>
</dbReference>
<dbReference type="SUPFAM" id="SSF54593">
    <property type="entry name" value="Glyoxalase/Bleomycin resistance protein/Dihydroxybiphenyl dioxygenase"/>
    <property type="match status" value="1"/>
</dbReference>
<name>T0YLG8_9ZZZZ</name>
<dbReference type="EMBL" id="AUZX01013975">
    <property type="protein sequence ID" value="EQD33948.1"/>
    <property type="molecule type" value="Genomic_DNA"/>
</dbReference>
<evidence type="ECO:0000313" key="2">
    <source>
        <dbReference type="EMBL" id="EQD33948.1"/>
    </source>
</evidence>
<sequence>MPRVIHFEVAAKDMERAAGFYRRVFGWTVDRFPAPTAFGEYWSLLTGEGPGIDGALAPMMDRPQTINTIDVESVDDTIAQVLSEGGKVVYPKMTIPSIGFLAYCEA</sequence>
<dbReference type="InterPro" id="IPR052164">
    <property type="entry name" value="Anthracycline_SecMetBiosynth"/>
</dbReference>
<dbReference type="Pfam" id="PF22677">
    <property type="entry name" value="Ble-like_N"/>
    <property type="match status" value="1"/>
</dbReference>
<dbReference type="Gene3D" id="3.10.180.10">
    <property type="entry name" value="2,3-Dihydroxybiphenyl 1,2-Dioxygenase, domain 1"/>
    <property type="match status" value="1"/>
</dbReference>
<dbReference type="PANTHER" id="PTHR33993">
    <property type="entry name" value="GLYOXALASE-RELATED"/>
    <property type="match status" value="1"/>
</dbReference>
<evidence type="ECO:0000259" key="1">
    <source>
        <dbReference type="PROSITE" id="PS51819"/>
    </source>
</evidence>
<dbReference type="EC" id="4.4.1.5" evidence="2"/>
<dbReference type="PROSITE" id="PS51819">
    <property type="entry name" value="VOC"/>
    <property type="match status" value="1"/>
</dbReference>
<proteinExistence type="predicted"/>
<dbReference type="AlphaFoldDB" id="T0YLG8"/>
<keyword evidence="2" id="KW-0560">Oxidoreductase</keyword>
<protein>
    <submittedName>
        <fullName evidence="2">Glyoxalase/bleomycin resistance protein/dioxygenase</fullName>
        <ecNumber evidence="2">4.4.1.5</ecNumber>
    </submittedName>
</protein>
<gene>
    <name evidence="2" type="ORF">B1A_18942</name>
</gene>
<dbReference type="InterPro" id="IPR029068">
    <property type="entry name" value="Glyas_Bleomycin-R_OHBP_Dase"/>
</dbReference>
<dbReference type="PANTHER" id="PTHR33993:SF2">
    <property type="entry name" value="VOC DOMAIN-CONTAINING PROTEIN"/>
    <property type="match status" value="1"/>
</dbReference>
<organism evidence="2">
    <name type="scientific">mine drainage metagenome</name>
    <dbReference type="NCBI Taxonomy" id="410659"/>
    <lineage>
        <taxon>unclassified sequences</taxon>
        <taxon>metagenomes</taxon>
        <taxon>ecological metagenomes</taxon>
    </lineage>
</organism>
<feature type="domain" description="VOC" evidence="1">
    <location>
        <begin position="3"/>
        <end position="106"/>
    </location>
</feature>
<dbReference type="GO" id="GO:0004462">
    <property type="term" value="F:lactoylglutathione lyase activity"/>
    <property type="evidence" value="ECO:0007669"/>
    <property type="project" value="UniProtKB-EC"/>
</dbReference>